<feature type="domain" description="SAM" evidence="15">
    <location>
        <begin position="465"/>
        <end position="505"/>
    </location>
</feature>
<dbReference type="InterPro" id="IPR001660">
    <property type="entry name" value="SAM"/>
</dbReference>
<evidence type="ECO:0000256" key="11">
    <source>
        <dbReference type="ARBA" id="ARBA00023242"/>
    </source>
</evidence>
<sequence>MQFFLVEDNNIVMSENSNHSDSELHLFNQESFGEILKDLEPDTRCLINAGVDTLTNSHSLMPLSESHCHRQEHNFLPTTVIKESSAPEYYSLPRPHHQTCHSFMELPRTTAIHNAHCNNHLVSLPPLVSPPETLLDPPLGDKQSPVVQRQCPDGLFEGELKFKIDILNNEKMTKNIPWVYSSILNRLYIQRGVQCVFRFKVTHLPEPLYVRAVPMFLDHQSRANPVTTCHVHRDTSTEHEHNGTSWVQVAKDTTGVTTVQDLSGHFTIRVPWFVSDTTLDIMYSFNCRNTCIGGPNRRKTALAFTLENFSGEILAKQMVEVKVIASPGRDKQKDELRHNANDQTGENTASLTKRKSNEKRVTFASKKKYKHYIGMDNDKTYEILLPLRDSLDFVHLYSPTSIQNYQADKPPLKSALAIKGQGKSALSVNTLDQSGRETILSPIRHPDSTKEELPCDMPKSGGTGIFEWLATFNCEAYTDTFVEAGYTTLDDIREFTMKDIDKLRIASRDGRLILNNLASQCHREQLSQPSSQGEAIGLLDFRSNRKLAELRQYSSSED</sequence>
<dbReference type="GO" id="GO:0000981">
    <property type="term" value="F:DNA-binding transcription factor activity, RNA polymerase II-specific"/>
    <property type="evidence" value="ECO:0007669"/>
    <property type="project" value="TreeGrafter"/>
</dbReference>
<dbReference type="CDD" id="cd08367">
    <property type="entry name" value="P53"/>
    <property type="match status" value="1"/>
</dbReference>
<dbReference type="Gene3D" id="2.60.40.720">
    <property type="match status" value="1"/>
</dbReference>
<comment type="similarity">
    <text evidence="2">Belongs to the p53 family.</text>
</comment>
<evidence type="ECO:0000256" key="9">
    <source>
        <dbReference type="ARBA" id="ARBA00023159"/>
    </source>
</evidence>
<feature type="site" description="Interaction with DNA" evidence="13">
    <location>
        <position position="174"/>
    </location>
</feature>
<dbReference type="GO" id="GO:0046872">
    <property type="term" value="F:metal ion binding"/>
    <property type="evidence" value="ECO:0007669"/>
    <property type="project" value="UniProtKB-KW"/>
</dbReference>
<organism evidence="16 17">
    <name type="scientific">Bugula neritina</name>
    <name type="common">Brown bryozoan</name>
    <name type="synonym">Sertularia neritina</name>
    <dbReference type="NCBI Taxonomy" id="10212"/>
    <lineage>
        <taxon>Eukaryota</taxon>
        <taxon>Metazoa</taxon>
        <taxon>Spiralia</taxon>
        <taxon>Lophotrochozoa</taxon>
        <taxon>Bryozoa</taxon>
        <taxon>Gymnolaemata</taxon>
        <taxon>Cheilostomatida</taxon>
        <taxon>Flustrina</taxon>
        <taxon>Buguloidea</taxon>
        <taxon>Bugulidae</taxon>
        <taxon>Bugula</taxon>
    </lineage>
</organism>
<dbReference type="InterPro" id="IPR013761">
    <property type="entry name" value="SAM/pointed_sf"/>
</dbReference>
<feature type="compositionally biased region" description="Basic and acidic residues" evidence="14">
    <location>
        <begin position="328"/>
        <end position="340"/>
    </location>
</feature>
<feature type="binding site" evidence="12">
    <location>
        <position position="229"/>
    </location>
    <ligand>
        <name>Zn(2+)</name>
        <dbReference type="ChEBI" id="CHEBI:29105"/>
    </ligand>
</feature>
<evidence type="ECO:0000256" key="8">
    <source>
        <dbReference type="ARBA" id="ARBA00023125"/>
    </source>
</evidence>
<feature type="binding site" evidence="12">
    <location>
        <position position="287"/>
    </location>
    <ligand>
        <name>Zn(2+)</name>
        <dbReference type="ChEBI" id="CHEBI:29105"/>
    </ligand>
</feature>
<evidence type="ECO:0000256" key="7">
    <source>
        <dbReference type="ARBA" id="ARBA00023015"/>
    </source>
</evidence>
<dbReference type="PROSITE" id="PS50105">
    <property type="entry name" value="SAM_DOMAIN"/>
    <property type="match status" value="1"/>
</dbReference>
<evidence type="ECO:0000256" key="3">
    <source>
        <dbReference type="ARBA" id="ARBA00022703"/>
    </source>
</evidence>
<feature type="binding site" evidence="12">
    <location>
        <position position="291"/>
    </location>
    <ligand>
        <name>Zn(2+)</name>
        <dbReference type="ChEBI" id="CHEBI:29105"/>
    </ligand>
</feature>
<evidence type="ECO:0000256" key="13">
    <source>
        <dbReference type="PIRSR" id="PIRSR602117-2"/>
    </source>
</evidence>
<keyword evidence="6" id="KW-0832">Ubl conjugation</keyword>
<dbReference type="Pfam" id="PF00536">
    <property type="entry name" value="SAM_1"/>
    <property type="match status" value="1"/>
</dbReference>
<comment type="subcellular location">
    <subcellularLocation>
        <location evidence="1">Nucleus</location>
    </subcellularLocation>
</comment>
<evidence type="ECO:0000313" key="16">
    <source>
        <dbReference type="EMBL" id="KAF6036054.1"/>
    </source>
</evidence>
<evidence type="ECO:0000313" key="17">
    <source>
        <dbReference type="Proteomes" id="UP000593567"/>
    </source>
</evidence>
<evidence type="ECO:0000256" key="5">
    <source>
        <dbReference type="ARBA" id="ARBA00022833"/>
    </source>
</evidence>
<evidence type="ECO:0000259" key="15">
    <source>
        <dbReference type="PROSITE" id="PS50105"/>
    </source>
</evidence>
<dbReference type="GO" id="GO:0006915">
    <property type="term" value="P:apoptotic process"/>
    <property type="evidence" value="ECO:0007669"/>
    <property type="project" value="UniProtKB-KW"/>
</dbReference>
<dbReference type="InterPro" id="IPR008967">
    <property type="entry name" value="p53-like_TF_DNA-bd_sf"/>
</dbReference>
<feature type="region of interest" description="Disordered" evidence="14">
    <location>
        <begin position="326"/>
        <end position="357"/>
    </location>
</feature>
<evidence type="ECO:0000256" key="1">
    <source>
        <dbReference type="ARBA" id="ARBA00004123"/>
    </source>
</evidence>
<name>A0A7J7KDQ4_BUGNE</name>
<dbReference type="GO" id="GO:0005634">
    <property type="term" value="C:nucleus"/>
    <property type="evidence" value="ECO:0007669"/>
    <property type="project" value="UniProtKB-SubCell"/>
</dbReference>
<keyword evidence="8" id="KW-0238">DNA-binding</keyword>
<dbReference type="PANTHER" id="PTHR11447:SF16">
    <property type="entry name" value="P53 PROTEIN LONG FORM VARIANT 1"/>
    <property type="match status" value="1"/>
</dbReference>
<dbReference type="SUPFAM" id="SSF47769">
    <property type="entry name" value="SAM/Pointed domain"/>
    <property type="match status" value="1"/>
</dbReference>
<keyword evidence="11" id="KW-0539">Nucleus</keyword>
<dbReference type="OrthoDB" id="5915660at2759"/>
<keyword evidence="4 12" id="KW-0479">Metal-binding</keyword>
<dbReference type="InterPro" id="IPR002117">
    <property type="entry name" value="p53_tumour_suppressor"/>
</dbReference>
<keyword evidence="5 12" id="KW-0862">Zinc</keyword>
<keyword evidence="3" id="KW-0053">Apoptosis</keyword>
<feature type="binding site" evidence="12">
    <location>
        <position position="232"/>
    </location>
    <ligand>
        <name>Zn(2+)</name>
        <dbReference type="ChEBI" id="CHEBI:29105"/>
    </ligand>
</feature>
<keyword evidence="10" id="KW-0804">Transcription</keyword>
<evidence type="ECO:0000256" key="2">
    <source>
        <dbReference type="ARBA" id="ARBA00006167"/>
    </source>
</evidence>
<reference evidence="16" key="1">
    <citation type="submission" date="2020-06" db="EMBL/GenBank/DDBJ databases">
        <title>Draft genome of Bugula neritina, a colonial animal packing powerful symbionts and potential medicines.</title>
        <authorList>
            <person name="Rayko M."/>
        </authorList>
    </citation>
    <scope>NUCLEOTIDE SEQUENCE [LARGE SCALE GENOMIC DNA]</scope>
    <source>
        <strain evidence="16">Kwan_BN1</strain>
    </source>
</reference>
<dbReference type="PANTHER" id="PTHR11447">
    <property type="entry name" value="CELLULAR TUMOR ANTIGEN P53"/>
    <property type="match status" value="1"/>
</dbReference>
<proteinExistence type="inferred from homology"/>
<dbReference type="Pfam" id="PF00870">
    <property type="entry name" value="P53"/>
    <property type="match status" value="1"/>
</dbReference>
<comment type="caution">
    <text evidence="16">The sequence shown here is derived from an EMBL/GenBank/DDBJ whole genome shotgun (WGS) entry which is preliminary data.</text>
</comment>
<evidence type="ECO:0000256" key="14">
    <source>
        <dbReference type="SAM" id="MobiDB-lite"/>
    </source>
</evidence>
<evidence type="ECO:0000256" key="10">
    <source>
        <dbReference type="ARBA" id="ARBA00023163"/>
    </source>
</evidence>
<dbReference type="InterPro" id="IPR011615">
    <property type="entry name" value="p53_DNA-bd"/>
</dbReference>
<protein>
    <submittedName>
        <fullName evidence="16">TP63</fullName>
    </submittedName>
</protein>
<keyword evidence="7" id="KW-0805">Transcription regulation</keyword>
<accession>A0A7J7KDQ4</accession>
<keyword evidence="9" id="KW-0010">Activator</keyword>
<dbReference type="GO" id="GO:0000978">
    <property type="term" value="F:RNA polymerase II cis-regulatory region sequence-specific DNA binding"/>
    <property type="evidence" value="ECO:0007669"/>
    <property type="project" value="TreeGrafter"/>
</dbReference>
<evidence type="ECO:0000256" key="4">
    <source>
        <dbReference type="ARBA" id="ARBA00022723"/>
    </source>
</evidence>
<dbReference type="Gene3D" id="1.10.150.50">
    <property type="entry name" value="Transcription Factor, Ets-1"/>
    <property type="match status" value="1"/>
</dbReference>
<keyword evidence="17" id="KW-1185">Reference proteome</keyword>
<evidence type="ECO:0000256" key="12">
    <source>
        <dbReference type="PIRSR" id="PIRSR602117-1"/>
    </source>
</evidence>
<comment type="cofactor">
    <cofactor evidence="12">
        <name>Zn(2+)</name>
        <dbReference type="ChEBI" id="CHEBI:29105"/>
    </cofactor>
    <text evidence="12">Binds 1 zinc ion per subunit.</text>
</comment>
<dbReference type="InterPro" id="IPR012346">
    <property type="entry name" value="p53/RUNT-type_TF_DNA-bd_sf"/>
</dbReference>
<dbReference type="PRINTS" id="PR00386">
    <property type="entry name" value="P53SUPPRESSR"/>
</dbReference>
<dbReference type="EMBL" id="VXIV02000789">
    <property type="protein sequence ID" value="KAF6036054.1"/>
    <property type="molecule type" value="Genomic_DNA"/>
</dbReference>
<dbReference type="Proteomes" id="UP000593567">
    <property type="component" value="Unassembled WGS sequence"/>
</dbReference>
<evidence type="ECO:0000256" key="6">
    <source>
        <dbReference type="ARBA" id="ARBA00022843"/>
    </source>
</evidence>
<feature type="compositionally biased region" description="Polar residues" evidence="14">
    <location>
        <begin position="341"/>
        <end position="351"/>
    </location>
</feature>
<gene>
    <name evidence="16" type="ORF">EB796_005637</name>
</gene>
<dbReference type="AlphaFoldDB" id="A0A7J7KDQ4"/>
<dbReference type="SUPFAM" id="SSF49417">
    <property type="entry name" value="p53-like transcription factors"/>
    <property type="match status" value="1"/>
</dbReference>